<evidence type="ECO:0000313" key="3">
    <source>
        <dbReference type="EMBL" id="SFU20172.1"/>
    </source>
</evidence>
<dbReference type="Proteomes" id="UP000199673">
    <property type="component" value="Unassembled WGS sequence"/>
</dbReference>
<dbReference type="Pfam" id="PF12697">
    <property type="entry name" value="Abhydrolase_6"/>
    <property type="match status" value="1"/>
</dbReference>
<feature type="signal peptide" evidence="1">
    <location>
        <begin position="1"/>
        <end position="20"/>
    </location>
</feature>
<keyword evidence="4" id="KW-1185">Reference proteome</keyword>
<gene>
    <name evidence="3" type="ORF">SAMN04489724_0259</name>
</gene>
<dbReference type="SUPFAM" id="SSF53474">
    <property type="entry name" value="alpha/beta-Hydrolases"/>
    <property type="match status" value="1"/>
</dbReference>
<dbReference type="RefSeq" id="WP_091698380.1">
    <property type="nucleotide sequence ID" value="NZ_FPBF01000012.1"/>
</dbReference>
<accession>A0A1I7E8E5</accession>
<dbReference type="EMBL" id="FPBF01000012">
    <property type="protein sequence ID" value="SFU20172.1"/>
    <property type="molecule type" value="Genomic_DNA"/>
</dbReference>
<reference evidence="4" key="1">
    <citation type="submission" date="2016-10" db="EMBL/GenBank/DDBJ databases">
        <authorList>
            <person name="Varghese N."/>
            <person name="Submissions S."/>
        </authorList>
    </citation>
    <scope>NUCLEOTIDE SEQUENCE [LARGE SCALE GENOMIC DNA]</scope>
    <source>
        <strain evidence="4">DSM 23445</strain>
    </source>
</reference>
<dbReference type="InterPro" id="IPR050266">
    <property type="entry name" value="AB_hydrolase_sf"/>
</dbReference>
<evidence type="ECO:0000259" key="2">
    <source>
        <dbReference type="Pfam" id="PF12697"/>
    </source>
</evidence>
<sequence length="277" mass="30965">MKKYFSCLIVAILLVTISEAQTSFRVQRAGTGKPILFLPGFGSSGQVWDQISSKLPDHESITLTYAGFDGVTPISFPWYSQITVELINFVEENNLQELTVVGHSMGGNLAVELVKAIPTRVAQLVLVDALPCMREVMMPGIPAEGLSYDGDYNKQLMNMNAADFEVYASQMAQGMATAVDDQQQLKDWILAADRETFVKGYTDLLKLDLRTGLENIKTPVLILVADQPYGAQALETMKTQYSALQNKEFKMAQNSRHFIMMDQPEWLVQELQQLIKQ</sequence>
<evidence type="ECO:0000256" key="1">
    <source>
        <dbReference type="SAM" id="SignalP"/>
    </source>
</evidence>
<dbReference type="InterPro" id="IPR029058">
    <property type="entry name" value="AB_hydrolase_fold"/>
</dbReference>
<name>A0A1I7E8E5_9BACT</name>
<feature type="domain" description="AB hydrolase-1" evidence="2">
    <location>
        <begin position="35"/>
        <end position="269"/>
    </location>
</feature>
<organism evidence="3 4">
    <name type="scientific">Algoriphagus locisalis</name>
    <dbReference type="NCBI Taxonomy" id="305507"/>
    <lineage>
        <taxon>Bacteria</taxon>
        <taxon>Pseudomonadati</taxon>
        <taxon>Bacteroidota</taxon>
        <taxon>Cytophagia</taxon>
        <taxon>Cytophagales</taxon>
        <taxon>Cyclobacteriaceae</taxon>
        <taxon>Algoriphagus</taxon>
    </lineage>
</organism>
<dbReference type="Gene3D" id="3.40.50.1820">
    <property type="entry name" value="alpha/beta hydrolase"/>
    <property type="match status" value="1"/>
</dbReference>
<keyword evidence="1" id="KW-0732">Signal</keyword>
<dbReference type="AlphaFoldDB" id="A0A1I7E8E5"/>
<dbReference type="STRING" id="305507.SAMN04489724_0259"/>
<feature type="chain" id="PRO_5011694191" evidence="1">
    <location>
        <begin position="21"/>
        <end position="277"/>
    </location>
</feature>
<dbReference type="PANTHER" id="PTHR43798">
    <property type="entry name" value="MONOACYLGLYCEROL LIPASE"/>
    <property type="match status" value="1"/>
</dbReference>
<protein>
    <submittedName>
        <fullName evidence="3">Pimeloyl-ACP methyl ester carboxylesterase</fullName>
    </submittedName>
</protein>
<evidence type="ECO:0000313" key="4">
    <source>
        <dbReference type="Proteomes" id="UP000199673"/>
    </source>
</evidence>
<dbReference type="InterPro" id="IPR000073">
    <property type="entry name" value="AB_hydrolase_1"/>
</dbReference>
<proteinExistence type="predicted"/>
<dbReference type="OrthoDB" id="7172093at2"/>